<organism evidence="2">
    <name type="scientific">marine sediment metagenome</name>
    <dbReference type="NCBI Taxonomy" id="412755"/>
    <lineage>
        <taxon>unclassified sequences</taxon>
        <taxon>metagenomes</taxon>
        <taxon>ecological metagenomes</taxon>
    </lineage>
</organism>
<dbReference type="AlphaFoldDB" id="X1CN86"/>
<comment type="caution">
    <text evidence="2">The sequence shown here is derived from an EMBL/GenBank/DDBJ whole genome shotgun (WGS) entry which is preliminary data.</text>
</comment>
<dbReference type="InterPro" id="IPR013650">
    <property type="entry name" value="ATP-grasp_succ-CoA_synth-type"/>
</dbReference>
<feature type="non-terminal residue" evidence="2">
    <location>
        <position position="149"/>
    </location>
</feature>
<gene>
    <name evidence="2" type="ORF">S01H4_24453</name>
</gene>
<accession>X1CN86</accession>
<dbReference type="InterPro" id="IPR013815">
    <property type="entry name" value="ATP_grasp_subdomain_1"/>
</dbReference>
<dbReference type="GO" id="GO:0006104">
    <property type="term" value="P:succinyl-CoA metabolic process"/>
    <property type="evidence" value="ECO:0007669"/>
    <property type="project" value="TreeGrafter"/>
</dbReference>
<name>X1CN86_9ZZZZ</name>
<dbReference type="Gene3D" id="3.30.1490.20">
    <property type="entry name" value="ATP-grasp fold, A domain"/>
    <property type="match status" value="1"/>
</dbReference>
<dbReference type="PANTHER" id="PTHR11815:SF10">
    <property type="entry name" value="SUCCINATE--COA LIGASE [GDP-FORMING] SUBUNIT BETA, MITOCHONDRIAL"/>
    <property type="match status" value="1"/>
</dbReference>
<sequence length="149" mass="16141">MKIHEYQGKEILRKFGVITPRGFPCFSVDDAVAAAEKLGGDTWVVKAQIHAGGRGKGGGVKVATSVEEVRRYASQILGMNLVTHQTGPEGQTVKRLFVEEGIDIATELYVGVVVDRDTQRVTMMASSEGGMEIEQVAAETPEKIHKLSI</sequence>
<dbReference type="GO" id="GO:0006099">
    <property type="term" value="P:tricarboxylic acid cycle"/>
    <property type="evidence" value="ECO:0007669"/>
    <property type="project" value="TreeGrafter"/>
</dbReference>
<dbReference type="PANTHER" id="PTHR11815">
    <property type="entry name" value="SUCCINYL-COA SYNTHETASE BETA CHAIN"/>
    <property type="match status" value="1"/>
</dbReference>
<dbReference type="GO" id="GO:0005829">
    <property type="term" value="C:cytosol"/>
    <property type="evidence" value="ECO:0007669"/>
    <property type="project" value="TreeGrafter"/>
</dbReference>
<dbReference type="FunFam" id="3.30.1490.20:FF:000002">
    <property type="entry name" value="Succinate--CoA ligase [ADP-forming] subunit beta"/>
    <property type="match status" value="1"/>
</dbReference>
<dbReference type="EMBL" id="BART01011484">
    <property type="protein sequence ID" value="GAG85706.1"/>
    <property type="molecule type" value="Genomic_DNA"/>
</dbReference>
<dbReference type="GO" id="GO:0005524">
    <property type="term" value="F:ATP binding"/>
    <property type="evidence" value="ECO:0007669"/>
    <property type="project" value="InterPro"/>
</dbReference>
<feature type="domain" description="ATP-grasp fold succinyl-CoA synthetase-type" evidence="1">
    <location>
        <begin position="2"/>
        <end position="149"/>
    </location>
</feature>
<proteinExistence type="predicted"/>
<evidence type="ECO:0000259" key="1">
    <source>
        <dbReference type="Pfam" id="PF08442"/>
    </source>
</evidence>
<dbReference type="GO" id="GO:0004775">
    <property type="term" value="F:succinate-CoA ligase (ADP-forming) activity"/>
    <property type="evidence" value="ECO:0007669"/>
    <property type="project" value="TreeGrafter"/>
</dbReference>
<dbReference type="SUPFAM" id="SSF56059">
    <property type="entry name" value="Glutathione synthetase ATP-binding domain-like"/>
    <property type="match status" value="1"/>
</dbReference>
<reference evidence="2" key="1">
    <citation type="journal article" date="2014" name="Front. Microbiol.">
        <title>High frequency of phylogenetically diverse reductive dehalogenase-homologous genes in deep subseafloor sedimentary metagenomes.</title>
        <authorList>
            <person name="Kawai M."/>
            <person name="Futagami T."/>
            <person name="Toyoda A."/>
            <person name="Takaki Y."/>
            <person name="Nishi S."/>
            <person name="Hori S."/>
            <person name="Arai W."/>
            <person name="Tsubouchi T."/>
            <person name="Morono Y."/>
            <person name="Uchiyama I."/>
            <person name="Ito T."/>
            <person name="Fujiyama A."/>
            <person name="Inagaki F."/>
            <person name="Takami H."/>
        </authorList>
    </citation>
    <scope>NUCLEOTIDE SEQUENCE</scope>
    <source>
        <strain evidence="2">Expedition CK06-06</strain>
    </source>
</reference>
<dbReference type="GO" id="GO:0042709">
    <property type="term" value="C:succinate-CoA ligase complex"/>
    <property type="evidence" value="ECO:0007669"/>
    <property type="project" value="TreeGrafter"/>
</dbReference>
<dbReference type="Pfam" id="PF08442">
    <property type="entry name" value="ATP-grasp_2"/>
    <property type="match status" value="1"/>
</dbReference>
<protein>
    <recommendedName>
        <fullName evidence="1">ATP-grasp fold succinyl-CoA synthetase-type domain-containing protein</fullName>
    </recommendedName>
</protein>
<evidence type="ECO:0000313" key="2">
    <source>
        <dbReference type="EMBL" id="GAG85706.1"/>
    </source>
</evidence>